<keyword evidence="1" id="KW-0646">Protease inhibitor</keyword>
<dbReference type="InterPro" id="IPR042185">
    <property type="entry name" value="Serpin_sf_2"/>
</dbReference>
<proteinExistence type="inferred from homology"/>
<comment type="similarity">
    <text evidence="3">Belongs to the serpin family.</text>
</comment>
<dbReference type="PROSITE" id="PS00284">
    <property type="entry name" value="SERPIN"/>
    <property type="match status" value="1"/>
</dbReference>
<keyword evidence="4" id="KW-0732">Signal</keyword>
<gene>
    <name evidence="6" type="ORF">Fcan01_19422</name>
</gene>
<feature type="chain" id="PRO_5012533581" evidence="4">
    <location>
        <begin position="21"/>
        <end position="421"/>
    </location>
</feature>
<comment type="caution">
    <text evidence="6">The sequence shown here is derived from an EMBL/GenBank/DDBJ whole genome shotgun (WGS) entry which is preliminary data.</text>
</comment>
<protein>
    <submittedName>
        <fullName evidence="6">Leukocyte elastase inhibitor B</fullName>
    </submittedName>
</protein>
<dbReference type="PANTHER" id="PTHR11461">
    <property type="entry name" value="SERINE PROTEASE INHIBITOR, SERPIN"/>
    <property type="match status" value="1"/>
</dbReference>
<dbReference type="GO" id="GO:0004867">
    <property type="term" value="F:serine-type endopeptidase inhibitor activity"/>
    <property type="evidence" value="ECO:0007669"/>
    <property type="project" value="UniProtKB-KW"/>
</dbReference>
<evidence type="ECO:0000256" key="3">
    <source>
        <dbReference type="RuleBase" id="RU000411"/>
    </source>
</evidence>
<dbReference type="Pfam" id="PF00079">
    <property type="entry name" value="Serpin"/>
    <property type="match status" value="1"/>
</dbReference>
<evidence type="ECO:0000259" key="5">
    <source>
        <dbReference type="SMART" id="SM00093"/>
    </source>
</evidence>
<dbReference type="EMBL" id="LNIX01000017">
    <property type="protein sequence ID" value="OXA45547.1"/>
    <property type="molecule type" value="Genomic_DNA"/>
</dbReference>
<reference evidence="6 7" key="1">
    <citation type="submission" date="2015-12" db="EMBL/GenBank/DDBJ databases">
        <title>The genome of Folsomia candida.</title>
        <authorList>
            <person name="Faddeeva A."/>
            <person name="Derks M.F."/>
            <person name="Anvar Y."/>
            <person name="Smit S."/>
            <person name="Van Straalen N."/>
            <person name="Roelofs D."/>
        </authorList>
    </citation>
    <scope>NUCLEOTIDE SEQUENCE [LARGE SCALE GENOMIC DNA]</scope>
    <source>
        <strain evidence="6 7">VU population</strain>
        <tissue evidence="6">Whole body</tissue>
    </source>
</reference>
<evidence type="ECO:0000256" key="1">
    <source>
        <dbReference type="ARBA" id="ARBA00022690"/>
    </source>
</evidence>
<dbReference type="Gene3D" id="3.30.497.10">
    <property type="entry name" value="Antithrombin, subunit I, domain 2"/>
    <property type="match status" value="1"/>
</dbReference>
<keyword evidence="2" id="KW-0722">Serine protease inhibitor</keyword>
<dbReference type="Proteomes" id="UP000198287">
    <property type="component" value="Unassembled WGS sequence"/>
</dbReference>
<dbReference type="CDD" id="cd00172">
    <property type="entry name" value="serpin"/>
    <property type="match status" value="1"/>
</dbReference>
<dbReference type="InterPro" id="IPR036186">
    <property type="entry name" value="Serpin_sf"/>
</dbReference>
<keyword evidence="7" id="KW-1185">Reference proteome</keyword>
<evidence type="ECO:0000256" key="2">
    <source>
        <dbReference type="ARBA" id="ARBA00022900"/>
    </source>
</evidence>
<name>A0A226DLL2_FOLCA</name>
<evidence type="ECO:0000313" key="7">
    <source>
        <dbReference type="Proteomes" id="UP000198287"/>
    </source>
</evidence>
<dbReference type="Gene3D" id="2.30.39.10">
    <property type="entry name" value="Alpha-1-antitrypsin, domain 1"/>
    <property type="match status" value="1"/>
</dbReference>
<feature type="signal peptide" evidence="4">
    <location>
        <begin position="1"/>
        <end position="20"/>
    </location>
</feature>
<evidence type="ECO:0000256" key="4">
    <source>
        <dbReference type="SAM" id="SignalP"/>
    </source>
</evidence>
<dbReference type="SMART" id="SM00093">
    <property type="entry name" value="SERPIN"/>
    <property type="match status" value="1"/>
</dbReference>
<dbReference type="OMA" id="LEIPMMA"/>
<sequence>MSIYTLSLVLILLISSPSDCLRKEETSNLQRLSRAHLEFALSLFRTVAGETSAGDNVLLSPYSVASVLSQLWLGSAPESGTFTQLENVLHYKDGGLGPEKVHAVFHSGLDTGDDPDFQSVVKQGNALFLQDGIPIESSYRRDLRHFYNSSVEEVDFSREDATLRINRWVSKRTGGFIPTLIESPLPASTKLVLVNALALKAFWKNSFDPTRTAASGIFHRGPNAKLEIPMMAGKFKVLLGESDTLRCRLLELPFRGKRLSMFIMLPDEDVSSSKSSSSRLSHLEENLTAQNLKKLFASLREEMVHIRMPRFSMEDTSRLTDTLMTLGLRDIFDPSHANFSRISASEEEKISVSTLAHKVSLEITEKGAHAAAATATGIERFGEIGEFFEINRPFVFFIWDYVSGALLFIGRVADPKPLAVP</sequence>
<dbReference type="InterPro" id="IPR000215">
    <property type="entry name" value="Serpin_fam"/>
</dbReference>
<dbReference type="GO" id="GO:0005615">
    <property type="term" value="C:extracellular space"/>
    <property type="evidence" value="ECO:0007669"/>
    <property type="project" value="InterPro"/>
</dbReference>
<dbReference type="AlphaFoldDB" id="A0A226DLL2"/>
<dbReference type="InterPro" id="IPR023795">
    <property type="entry name" value="Serpin_CS"/>
</dbReference>
<organism evidence="6 7">
    <name type="scientific">Folsomia candida</name>
    <name type="common">Springtail</name>
    <dbReference type="NCBI Taxonomy" id="158441"/>
    <lineage>
        <taxon>Eukaryota</taxon>
        <taxon>Metazoa</taxon>
        <taxon>Ecdysozoa</taxon>
        <taxon>Arthropoda</taxon>
        <taxon>Hexapoda</taxon>
        <taxon>Collembola</taxon>
        <taxon>Entomobryomorpha</taxon>
        <taxon>Isotomoidea</taxon>
        <taxon>Isotomidae</taxon>
        <taxon>Proisotominae</taxon>
        <taxon>Folsomia</taxon>
    </lineage>
</organism>
<accession>A0A226DLL2</accession>
<dbReference type="InterPro" id="IPR023796">
    <property type="entry name" value="Serpin_dom"/>
</dbReference>
<evidence type="ECO:0000313" key="6">
    <source>
        <dbReference type="EMBL" id="OXA45547.1"/>
    </source>
</evidence>
<dbReference type="SUPFAM" id="SSF56574">
    <property type="entry name" value="Serpins"/>
    <property type="match status" value="1"/>
</dbReference>
<dbReference type="InterPro" id="IPR042178">
    <property type="entry name" value="Serpin_sf_1"/>
</dbReference>
<dbReference type="PANTHER" id="PTHR11461:SF342">
    <property type="entry name" value="SERINE PROTEASE INHIBITOR 28DC"/>
    <property type="match status" value="1"/>
</dbReference>
<dbReference type="OrthoDB" id="9518664at2759"/>
<feature type="domain" description="Serpin" evidence="5">
    <location>
        <begin position="41"/>
        <end position="415"/>
    </location>
</feature>